<dbReference type="KEGG" id="tped:TPE_1138"/>
<dbReference type="EMBL" id="CP004120">
    <property type="protein sequence ID" value="AGT43634.1"/>
    <property type="molecule type" value="Genomic_DNA"/>
</dbReference>
<keyword evidence="2" id="KW-1185">Reference proteome</keyword>
<dbReference type="AlphaFoldDB" id="S6A8D4"/>
<gene>
    <name evidence="1" type="ORF">TPE_1138</name>
</gene>
<name>S6A8D4_9SPIR</name>
<dbReference type="HOGENOM" id="CLU_3334273_0_0_12"/>
<dbReference type="Proteomes" id="UP000015620">
    <property type="component" value="Chromosome"/>
</dbReference>
<protein>
    <submittedName>
        <fullName evidence="1">Uncharacterized protein</fullName>
    </submittedName>
</protein>
<proteinExistence type="predicted"/>
<evidence type="ECO:0000313" key="1">
    <source>
        <dbReference type="EMBL" id="AGT43634.1"/>
    </source>
</evidence>
<sequence length="38" mass="4509">MLLYEFFRFRLKKYGKSIGMLKVSAPLCLKNMPLMNLL</sequence>
<accession>S6A8D4</accession>
<organism evidence="1 2">
    <name type="scientific">Treponema pedis str. T A4</name>
    <dbReference type="NCBI Taxonomy" id="1291379"/>
    <lineage>
        <taxon>Bacteria</taxon>
        <taxon>Pseudomonadati</taxon>
        <taxon>Spirochaetota</taxon>
        <taxon>Spirochaetia</taxon>
        <taxon>Spirochaetales</taxon>
        <taxon>Treponemataceae</taxon>
        <taxon>Treponema</taxon>
    </lineage>
</organism>
<dbReference type="PATRIC" id="fig|1291379.3.peg.1134"/>
<reference evidence="1 2" key="1">
    <citation type="journal article" date="2013" name="PLoS ONE">
        <title>Genome-Wide Relatedness of Treponema pedis, from Gingiva and Necrotic Skin Lesions of Pigs, with the Human Oral Pathogen Treponema denticola.</title>
        <authorList>
            <person name="Svartstrom O."/>
            <person name="Mushtaq M."/>
            <person name="Pringle M."/>
            <person name="Segerman B."/>
        </authorList>
    </citation>
    <scope>NUCLEOTIDE SEQUENCE [LARGE SCALE GENOMIC DNA]</scope>
    <source>
        <strain evidence="1">T A4</strain>
    </source>
</reference>
<evidence type="ECO:0000313" key="2">
    <source>
        <dbReference type="Proteomes" id="UP000015620"/>
    </source>
</evidence>